<dbReference type="Pfam" id="PF06750">
    <property type="entry name" value="A24_N_bact"/>
    <property type="match status" value="1"/>
</dbReference>
<keyword evidence="9" id="KW-0378">Hydrolase</keyword>
<dbReference type="STRING" id="546263.NELON_11340"/>
<sequence>MNDLYSWINEAYAPWTVQLAVVFGLLVGSFLNVVIYRIPVMMEREWTVFAKTHLDIALTNEEKEPFSLTKPASRCPKCGSSVKPWQNIPVLSYILLKGQCHKCHVHISLRYPLIEILTACVFGIVAVCYGWSWITLTGFIFSAILIVLTFIDADTQYLPDELTNPLIWLGLLTNSTGNGLVDLKQSLLGAVFGYLSLWLLNKIHKTIRGIDGIGGGDFKLLAALGAWLGSLVLPIIVLVAAIIGILAAVVMKVAKSQPIAFGPSLAIAGWVVFIAYDKVIAGVNWWLHQSGFA</sequence>
<dbReference type="HOGENOM" id="CLU_057101_0_0_4"/>
<evidence type="ECO:0000256" key="10">
    <source>
        <dbReference type="SAM" id="Phobius"/>
    </source>
</evidence>
<keyword evidence="9" id="KW-0645">Protease</keyword>
<keyword evidence="6 10" id="KW-1133">Transmembrane helix</keyword>
<evidence type="ECO:0000256" key="8">
    <source>
        <dbReference type="RuleBase" id="RU003793"/>
    </source>
</evidence>
<dbReference type="GO" id="GO:0008168">
    <property type="term" value="F:methyltransferase activity"/>
    <property type="evidence" value="ECO:0007669"/>
    <property type="project" value="UniProtKB-KW"/>
</dbReference>
<proteinExistence type="inferred from homology"/>
<feature type="transmembrane region" description="Helical" evidence="10">
    <location>
        <begin position="12"/>
        <end position="35"/>
    </location>
</feature>
<dbReference type="Gene3D" id="1.20.120.1220">
    <property type="match status" value="1"/>
</dbReference>
<feature type="transmembrane region" description="Helical" evidence="10">
    <location>
        <begin position="183"/>
        <end position="200"/>
    </location>
</feature>
<dbReference type="PANTHER" id="PTHR30487">
    <property type="entry name" value="TYPE 4 PREPILIN-LIKE PROTEINS LEADER PEPTIDE-PROCESSING ENZYME"/>
    <property type="match status" value="1"/>
</dbReference>
<evidence type="ECO:0000313" key="15">
    <source>
        <dbReference type="Proteomes" id="UP000005536"/>
    </source>
</evidence>
<dbReference type="PRINTS" id="PR00864">
    <property type="entry name" value="PREPILNPTASE"/>
</dbReference>
<reference evidence="14 15" key="1">
    <citation type="submission" date="2010-02" db="EMBL/GenBank/DDBJ databases">
        <authorList>
            <person name="Weinstock G."/>
            <person name="Sodergren E."/>
            <person name="Clifton S."/>
            <person name="Fulton L."/>
            <person name="Fulton B."/>
            <person name="Courtney L."/>
            <person name="Fronick C."/>
            <person name="Harrison M."/>
            <person name="Strong C."/>
            <person name="Farmer C."/>
            <person name="Delahaunty K."/>
            <person name="Markovic C."/>
            <person name="Hall O."/>
            <person name="Minx P."/>
            <person name="Tomlinson C."/>
            <person name="Mitreva M."/>
            <person name="Nelson J."/>
            <person name="Hou S."/>
            <person name="Wollam A."/>
            <person name="Pepin K.H."/>
            <person name="Johnson M."/>
            <person name="Bhonagiri V."/>
            <person name="Zhang X."/>
            <person name="Suruliraj S."/>
            <person name="Warren W."/>
            <person name="Chinwalla A."/>
            <person name="Mardis E.R."/>
            <person name="Wilson R.K."/>
        </authorList>
    </citation>
    <scope>NUCLEOTIDE SEQUENCE [LARGE SCALE GENOMIC DNA]</scope>
    <source>
        <strain evidence="14 15">ATCC 29315</strain>
    </source>
</reference>
<dbReference type="Pfam" id="PF01478">
    <property type="entry name" value="Peptidase_A24"/>
    <property type="match status" value="1"/>
</dbReference>
<accession>D4DM35</accession>
<organism evidence="14 15">
    <name type="scientific">Neisseria elongata subsp. glycolytica ATCC 29315</name>
    <dbReference type="NCBI Taxonomy" id="546263"/>
    <lineage>
        <taxon>Bacteria</taxon>
        <taxon>Pseudomonadati</taxon>
        <taxon>Pseudomonadota</taxon>
        <taxon>Betaproteobacteria</taxon>
        <taxon>Neisseriales</taxon>
        <taxon>Neisseriaceae</taxon>
        <taxon>Neisseria</taxon>
    </lineage>
</organism>
<dbReference type="Proteomes" id="UP000031392">
    <property type="component" value="Chromosome"/>
</dbReference>
<evidence type="ECO:0000256" key="6">
    <source>
        <dbReference type="ARBA" id="ARBA00022989"/>
    </source>
</evidence>
<evidence type="ECO:0000313" key="16">
    <source>
        <dbReference type="Proteomes" id="UP000031392"/>
    </source>
</evidence>
<evidence type="ECO:0000313" key="14">
    <source>
        <dbReference type="EMBL" id="EFE51138.1"/>
    </source>
</evidence>
<dbReference type="GO" id="GO:0032259">
    <property type="term" value="P:methylation"/>
    <property type="evidence" value="ECO:0007669"/>
    <property type="project" value="UniProtKB-KW"/>
</dbReference>
<dbReference type="InterPro" id="IPR050882">
    <property type="entry name" value="Prepilin_peptidase/N-MTase"/>
</dbReference>
<dbReference type="InterPro" id="IPR010627">
    <property type="entry name" value="Prepilin_pept_A24_N"/>
</dbReference>
<evidence type="ECO:0000259" key="12">
    <source>
        <dbReference type="Pfam" id="PF06750"/>
    </source>
</evidence>
<evidence type="ECO:0000313" key="13">
    <source>
        <dbReference type="EMBL" id="AJE19445.1"/>
    </source>
</evidence>
<keyword evidence="3" id="KW-1003">Cell membrane</keyword>
<comment type="similarity">
    <text evidence="2 8">Belongs to the peptidase A24 family.</text>
</comment>
<dbReference type="InterPro" id="IPR014032">
    <property type="entry name" value="Peptidase_A24A_bac"/>
</dbReference>
<dbReference type="GO" id="GO:0004190">
    <property type="term" value="F:aspartic-type endopeptidase activity"/>
    <property type="evidence" value="ECO:0007669"/>
    <property type="project" value="UniProtKB-EC"/>
</dbReference>
<dbReference type="EC" id="2.1.1.-" evidence="9"/>
<dbReference type="GO" id="GO:0006465">
    <property type="term" value="P:signal peptide processing"/>
    <property type="evidence" value="ECO:0007669"/>
    <property type="project" value="TreeGrafter"/>
</dbReference>
<keyword evidence="9 13" id="KW-0808">Transferase</keyword>
<feature type="transmembrane region" description="Helical" evidence="10">
    <location>
        <begin position="119"/>
        <end position="151"/>
    </location>
</feature>
<keyword evidence="4" id="KW-0997">Cell inner membrane</keyword>
<evidence type="ECO:0000256" key="2">
    <source>
        <dbReference type="ARBA" id="ARBA00005801"/>
    </source>
</evidence>
<dbReference type="AlphaFoldDB" id="D4DM35"/>
<protein>
    <recommendedName>
        <fullName evidence="9">Prepilin leader peptidase/N-methyltransferase</fullName>
        <ecNumber evidence="9">2.1.1.-</ecNumber>
        <ecNumber evidence="9">3.4.23.43</ecNumber>
    </recommendedName>
</protein>
<gene>
    <name evidence="14" type="ORF">NEIELOOT_00096</name>
    <name evidence="13" type="ORF">NELON_11340</name>
</gene>
<reference evidence="16" key="2">
    <citation type="submission" date="2014-05" db="EMBL/GenBank/DDBJ databases">
        <title>Complete Genome sequence of Neisseria elongata subsp. glycolytica.</title>
        <authorList>
            <person name="Veyrier F.J."/>
            <person name="Taha M.-K."/>
        </authorList>
    </citation>
    <scope>NUCLEOTIDE SEQUENCE [LARGE SCALE GENOMIC DNA]</scope>
    <source>
        <strain evidence="16">ATCC 29315</strain>
    </source>
</reference>
<dbReference type="EMBL" id="ADBF01000002">
    <property type="protein sequence ID" value="EFE51138.1"/>
    <property type="molecule type" value="Genomic_DNA"/>
</dbReference>
<name>D4DM35_NEIEG</name>
<feature type="domain" description="Prepilin type IV endopeptidase peptidase" evidence="11">
    <location>
        <begin position="139"/>
        <end position="248"/>
    </location>
</feature>
<feature type="domain" description="Prepilin peptidase A24 N-terminal" evidence="12">
    <location>
        <begin position="22"/>
        <end position="127"/>
    </location>
</feature>
<dbReference type="RefSeq" id="WP_003769479.1">
    <property type="nucleotide sequence ID" value="NZ_CP007726.1"/>
</dbReference>
<feature type="transmembrane region" description="Helical" evidence="10">
    <location>
        <begin position="267"/>
        <end position="287"/>
    </location>
</feature>
<evidence type="ECO:0000256" key="3">
    <source>
        <dbReference type="ARBA" id="ARBA00022475"/>
    </source>
</evidence>
<dbReference type="InterPro" id="IPR000045">
    <property type="entry name" value="Prepilin_IV_endopep_pep"/>
</dbReference>
<keyword evidence="9 13" id="KW-0489">Methyltransferase</keyword>
<dbReference type="EMBL" id="CP007726">
    <property type="protein sequence ID" value="AJE19445.1"/>
    <property type="molecule type" value="Genomic_DNA"/>
</dbReference>
<keyword evidence="9" id="KW-0511">Multifunctional enzyme</keyword>
<keyword evidence="5 9" id="KW-0812">Transmembrane</keyword>
<evidence type="ECO:0000256" key="7">
    <source>
        <dbReference type="ARBA" id="ARBA00023136"/>
    </source>
</evidence>
<dbReference type="PANTHER" id="PTHR30487:SF0">
    <property type="entry name" value="PREPILIN LEADER PEPTIDASE_N-METHYLTRANSFERASE-RELATED"/>
    <property type="match status" value="1"/>
</dbReference>
<evidence type="ECO:0000259" key="11">
    <source>
        <dbReference type="Pfam" id="PF01478"/>
    </source>
</evidence>
<comment type="catalytic activity">
    <reaction evidence="9">
        <text>Typically cleaves a -Gly-|-Phe- bond to release an N-terminal, basic peptide of 5-8 residues from type IV prepilin, and then N-methylates the new N-terminal amino group, the methyl donor being S-adenosyl-L-methionine.</text>
        <dbReference type="EC" id="3.4.23.43"/>
    </reaction>
</comment>
<dbReference type="GO" id="GO:0005886">
    <property type="term" value="C:plasma membrane"/>
    <property type="evidence" value="ECO:0007669"/>
    <property type="project" value="UniProtKB-SubCell"/>
</dbReference>
<keyword evidence="16" id="KW-1185">Reference proteome</keyword>
<evidence type="ECO:0000256" key="9">
    <source>
        <dbReference type="RuleBase" id="RU003794"/>
    </source>
</evidence>
<dbReference type="EC" id="3.4.23.43" evidence="9"/>
<feature type="transmembrane region" description="Helical" evidence="10">
    <location>
        <begin position="220"/>
        <end position="247"/>
    </location>
</feature>
<evidence type="ECO:0000256" key="4">
    <source>
        <dbReference type="ARBA" id="ARBA00022519"/>
    </source>
</evidence>
<reference evidence="13 16" key="3">
    <citation type="journal article" date="2015" name="PLoS Genet.">
        <title>Common Cell Shape Evolution of Two Nasopharyngeal Pathogens.</title>
        <authorList>
            <person name="Veyrier F.J."/>
            <person name="Biais N."/>
            <person name="Morales P."/>
            <person name="Belkacem N."/>
            <person name="Guilhen C."/>
            <person name="Ranjeva S."/>
            <person name="Sismeiro O."/>
            <person name="Pehau-Arnaudet G."/>
            <person name="Rocha E.P."/>
            <person name="Werts C."/>
            <person name="Taha M.K."/>
            <person name="Boneca I.G."/>
        </authorList>
    </citation>
    <scope>NUCLEOTIDE SEQUENCE [LARGE SCALE GENOMIC DNA]</scope>
    <source>
        <strain evidence="13 16">ATCC 29315</strain>
    </source>
</reference>
<evidence type="ECO:0000256" key="1">
    <source>
        <dbReference type="ARBA" id="ARBA00004429"/>
    </source>
</evidence>
<comment type="function">
    <text evidence="9">Plays an essential role in type IV pili and type II pseudopili formation by proteolytically removing the leader sequence from substrate proteins and subsequently monomethylating the alpha-amino group of the newly exposed N-terminal phenylalanine.</text>
</comment>
<comment type="subcellular location">
    <subcellularLocation>
        <location evidence="1">Cell inner membrane</location>
        <topology evidence="1">Multi-pass membrane protein</topology>
    </subcellularLocation>
    <subcellularLocation>
        <location evidence="9">Cell membrane</location>
        <topology evidence="9">Multi-pass membrane protein</topology>
    </subcellularLocation>
</comment>
<dbReference type="KEGG" id="nel:NELON_11340"/>
<dbReference type="PATRIC" id="fig|546263.7.peg.2438"/>
<dbReference type="Proteomes" id="UP000005536">
    <property type="component" value="Unassembled WGS sequence"/>
</dbReference>
<keyword evidence="7 10" id="KW-0472">Membrane</keyword>
<evidence type="ECO:0000256" key="5">
    <source>
        <dbReference type="ARBA" id="ARBA00022692"/>
    </source>
</evidence>